<evidence type="ECO:0000256" key="5">
    <source>
        <dbReference type="ARBA" id="ARBA00023204"/>
    </source>
</evidence>
<dbReference type="InterPro" id="IPR021644">
    <property type="entry name" value="CAF-1_p150_acidic"/>
</dbReference>
<sequence>MDKMIENQPPVKKLKQATLSFFKAAPVKEMGKVQPNVQSKKRRNSNSLESPSGGTKINKALAPILVIESPNSKASKKRKVSHISDEDKTNEVSSSSEADSASGKHTNGRCCLLDRFVRVLPADVHQEISSTNEVLDVSVEFETDQPEKTLEPEDVPDKLLDTAKVGEDKIIIIDDNSSDSFSKPIADDTHSKVTPSDVVPAMPFSTPAMSDTCQTENEKLLSKTFSLSQINSEENKFTVDASDVNNSTLVDTSVCSENNVSQEAGTSVPSEENCTDFDGNISHSSDIASSTPLKSMGKNSSVKAKKRTPKTPSSENSSKKRKSLEKESEKKKKEEEKRKKQLAVEAKLEEKRRKEEEKVKEEEEKKKKEEKTKQVFQKFFIKPKDTPVKQTPTSGMFIPFQVKKDMHLAPIVRRDALSEDKKNTLDLILSSPQNSERTYLQQLKSGDTKPHRTGRILRHNPKPVADVEVIHDSEILKTVTHQVKLLQFHTDYRPPYYGTWRKQPKISPRNPWKKDESVFDYEVDSDDEWEEEEPGESLSCSDGEEEKGEEVEEEEDDGWMVPHGYLSEGEGCSEDDEITPEKLKRQQLAKAKAWEEEQNRKLQVAPLITVGCFFQHSPSVTMSGDVRLLYEFRAVVLATSTPIPTCLYGSSELEKEELTPLKSPAATTPKGPRKKSVPDEAMPDLIRLVHGNVSGIKRLIREFRIYWFKQLNPTSTVTLSPEKVDKLNVTLGDINDSVNINESLNEAVPCESEEKQKSGGDVINDDGISKRQLELTIASIAVREKRDCFPKNCWYVHEHILKQYNMTDIHLPNSWVYLTAPPKIKGTPNSKSQGTPNNKSHETPKSKTKVTPKLKSHRTPKSKVLETPKSDTNAEVLNESDKTEKEVVLKQPPKDQRSIKDFALSKEELSKKICQPAKSEISKEEISKVNQLQQSTPKDLKKNSNQRSIMEFAKKPKCSEKIAESMDSKLKMKCAVLLDNHLKLNMLATAADTQPSTEGSSSVESMETEECLPVPTSTVKPISSKESEMATGTSNAVDQEKRDYILVE</sequence>
<keyword evidence="3" id="KW-0227">DNA damage</keyword>
<evidence type="ECO:0000256" key="1">
    <source>
        <dbReference type="ARBA" id="ARBA00004123"/>
    </source>
</evidence>
<keyword evidence="5" id="KW-0234">DNA repair</keyword>
<gene>
    <name evidence="11" type="primary">106071919</name>
</gene>
<comment type="subcellular location">
    <subcellularLocation>
        <location evidence="1">Nucleus</location>
    </subcellularLocation>
</comment>
<feature type="region of interest" description="Disordered" evidence="7">
    <location>
        <begin position="657"/>
        <end position="679"/>
    </location>
</feature>
<evidence type="ECO:0000256" key="2">
    <source>
        <dbReference type="ARBA" id="ARBA00022705"/>
    </source>
</evidence>
<reference evidence="11" key="1">
    <citation type="submission" date="2020-05" db="UniProtKB">
        <authorList>
            <consortium name="EnsemblMetazoa"/>
        </authorList>
    </citation>
    <scope>IDENTIFICATION</scope>
    <source>
        <strain evidence="11">BB02</strain>
    </source>
</reference>
<protein>
    <submittedName>
        <fullName evidence="11">Uncharacterized protein</fullName>
    </submittedName>
</protein>
<keyword evidence="4" id="KW-0143">Chaperone</keyword>
<dbReference type="PANTHER" id="PTHR15272">
    <property type="entry name" value="CHROMATIN ASSEMBLY FACTOR 1 SUBUNIT A CAF-1 SUBUNIT A"/>
    <property type="match status" value="1"/>
</dbReference>
<evidence type="ECO:0000313" key="12">
    <source>
        <dbReference type="Proteomes" id="UP000076420"/>
    </source>
</evidence>
<name>A0A2C9L7M5_BIOGL</name>
<evidence type="ECO:0000259" key="9">
    <source>
        <dbReference type="Pfam" id="PF12253"/>
    </source>
</evidence>
<feature type="compositionally biased region" description="Acidic residues" evidence="7">
    <location>
        <begin position="522"/>
        <end position="535"/>
    </location>
</feature>
<dbReference type="EnsemblMetazoa" id="BGLB027864-RA">
    <property type="protein sequence ID" value="BGLB027864-PA"/>
    <property type="gene ID" value="BGLB027864"/>
</dbReference>
<evidence type="ECO:0000259" key="10">
    <source>
        <dbReference type="Pfam" id="PF15539"/>
    </source>
</evidence>
<feature type="compositionally biased region" description="Basic and acidic residues" evidence="7">
    <location>
        <begin position="879"/>
        <end position="895"/>
    </location>
</feature>
<dbReference type="AlphaFoldDB" id="A0A2C9L7M5"/>
<feature type="compositionally biased region" description="Polar residues" evidence="7">
    <location>
        <begin position="281"/>
        <end position="302"/>
    </location>
</feature>
<feature type="domain" description="Chromatin assembly factor 1 subunit A dimerization" evidence="9">
    <location>
        <begin position="484"/>
        <end position="554"/>
    </location>
</feature>
<feature type="compositionally biased region" description="Basic and acidic residues" evidence="7">
    <location>
        <begin position="346"/>
        <end position="372"/>
    </location>
</feature>
<evidence type="ECO:0000256" key="4">
    <source>
        <dbReference type="ARBA" id="ARBA00023186"/>
    </source>
</evidence>
<dbReference type="InterPro" id="IPR029105">
    <property type="entry name" value="CAF1-p150_C2"/>
</dbReference>
<dbReference type="GO" id="GO:0033186">
    <property type="term" value="C:CAF-1 complex"/>
    <property type="evidence" value="ECO:0007669"/>
    <property type="project" value="TreeGrafter"/>
</dbReference>
<evidence type="ECO:0000259" key="8">
    <source>
        <dbReference type="Pfam" id="PF11600"/>
    </source>
</evidence>
<evidence type="ECO:0000256" key="6">
    <source>
        <dbReference type="ARBA" id="ARBA00023242"/>
    </source>
</evidence>
<organism evidence="11 12">
    <name type="scientific">Biomphalaria glabrata</name>
    <name type="common">Bloodfluke planorb</name>
    <name type="synonym">Freshwater snail</name>
    <dbReference type="NCBI Taxonomy" id="6526"/>
    <lineage>
        <taxon>Eukaryota</taxon>
        <taxon>Metazoa</taxon>
        <taxon>Spiralia</taxon>
        <taxon>Lophotrochozoa</taxon>
        <taxon>Mollusca</taxon>
        <taxon>Gastropoda</taxon>
        <taxon>Heterobranchia</taxon>
        <taxon>Euthyneura</taxon>
        <taxon>Panpulmonata</taxon>
        <taxon>Hygrophila</taxon>
        <taxon>Lymnaeoidea</taxon>
        <taxon>Planorbidae</taxon>
        <taxon>Biomphalaria</taxon>
    </lineage>
</organism>
<dbReference type="PANTHER" id="PTHR15272:SF0">
    <property type="entry name" value="CHROMATIN ASSEMBLY FACTOR 1 SUBUNIT A"/>
    <property type="match status" value="1"/>
</dbReference>
<dbReference type="STRING" id="6526.A0A2C9L7M5"/>
<feature type="compositionally biased region" description="Basic and acidic residues" evidence="7">
    <location>
        <begin position="1038"/>
        <end position="1048"/>
    </location>
</feature>
<dbReference type="GO" id="GO:0006334">
    <property type="term" value="P:nucleosome assembly"/>
    <property type="evidence" value="ECO:0007669"/>
    <property type="project" value="TreeGrafter"/>
</dbReference>
<dbReference type="Proteomes" id="UP000076420">
    <property type="component" value="Unassembled WGS sequence"/>
</dbReference>
<feature type="compositionally biased region" description="Basic residues" evidence="7">
    <location>
        <begin position="846"/>
        <end position="861"/>
    </location>
</feature>
<feature type="region of interest" description="Disordered" evidence="7">
    <location>
        <begin position="992"/>
        <end position="1048"/>
    </location>
</feature>
<dbReference type="VEuPathDB" id="VectorBase:BGLB027864"/>
<dbReference type="KEGG" id="bgt:106071919"/>
<dbReference type="Pfam" id="PF12253">
    <property type="entry name" value="CAF1A_dimeriz"/>
    <property type="match status" value="1"/>
</dbReference>
<evidence type="ECO:0000313" key="11">
    <source>
        <dbReference type="EnsemblMetazoa" id="BGLB027864-PA"/>
    </source>
</evidence>
<dbReference type="Pfam" id="PF15539">
    <property type="entry name" value="CAF1-p150_C2"/>
    <property type="match status" value="1"/>
</dbReference>
<feature type="compositionally biased region" description="Basic and acidic residues" evidence="7">
    <location>
        <begin position="324"/>
        <end position="338"/>
    </location>
</feature>
<dbReference type="Pfam" id="PF11600">
    <property type="entry name" value="CAF1A_acidic"/>
    <property type="match status" value="1"/>
</dbReference>
<feature type="region of interest" description="Disordered" evidence="7">
    <location>
        <begin position="522"/>
        <end position="561"/>
    </location>
</feature>
<dbReference type="InterPro" id="IPR022043">
    <property type="entry name" value="CAF1A_DD"/>
</dbReference>
<feature type="region of interest" description="Disordered" evidence="7">
    <location>
        <begin position="257"/>
        <end position="372"/>
    </location>
</feature>
<feature type="compositionally biased region" description="Polar residues" evidence="7">
    <location>
        <begin position="992"/>
        <end position="1005"/>
    </location>
</feature>
<dbReference type="VEuPathDB" id="VectorBase:BGLAX_033548"/>
<dbReference type="GO" id="GO:0005634">
    <property type="term" value="C:nucleus"/>
    <property type="evidence" value="ECO:0007669"/>
    <property type="project" value="UniProtKB-SubCell"/>
</dbReference>
<feature type="compositionally biased region" description="Polar residues" evidence="7">
    <location>
        <begin position="257"/>
        <end position="272"/>
    </location>
</feature>
<accession>A0A2C9L7M5</accession>
<dbReference type="GO" id="GO:0006281">
    <property type="term" value="P:DNA repair"/>
    <property type="evidence" value="ECO:0007669"/>
    <property type="project" value="UniProtKB-KW"/>
</dbReference>
<feature type="domain" description="Chromatin assembly factor 1 p150 subunit acidic region" evidence="8">
    <location>
        <begin position="305"/>
        <end position="407"/>
    </location>
</feature>
<proteinExistence type="predicted"/>
<evidence type="ECO:0000256" key="3">
    <source>
        <dbReference type="ARBA" id="ARBA00022763"/>
    </source>
</evidence>
<keyword evidence="2" id="KW-0235">DNA replication</keyword>
<dbReference type="GO" id="GO:0006260">
    <property type="term" value="P:DNA replication"/>
    <property type="evidence" value="ECO:0007669"/>
    <property type="project" value="UniProtKB-KW"/>
</dbReference>
<evidence type="ECO:0000256" key="7">
    <source>
        <dbReference type="SAM" id="MobiDB-lite"/>
    </source>
</evidence>
<feature type="compositionally biased region" description="Polar residues" evidence="7">
    <location>
        <begin position="45"/>
        <end position="55"/>
    </location>
</feature>
<dbReference type="OrthoDB" id="79480at2759"/>
<feature type="region of interest" description="Disordered" evidence="7">
    <location>
        <begin position="826"/>
        <end position="895"/>
    </location>
</feature>
<keyword evidence="6" id="KW-0539">Nucleus</keyword>
<feature type="compositionally biased region" description="Acidic residues" evidence="7">
    <location>
        <begin position="542"/>
        <end position="558"/>
    </location>
</feature>
<feature type="region of interest" description="Disordered" evidence="7">
    <location>
        <begin position="30"/>
        <end position="107"/>
    </location>
</feature>
<feature type="domain" description="Chromatin assembly factor 1 subunit p150 C-terminal" evidence="10">
    <location>
        <begin position="769"/>
        <end position="835"/>
    </location>
</feature>
<feature type="compositionally biased region" description="Polar residues" evidence="7">
    <location>
        <begin position="827"/>
        <end position="838"/>
    </location>
</feature>